<feature type="compositionally biased region" description="Basic and acidic residues" evidence="1">
    <location>
        <begin position="1"/>
        <end position="20"/>
    </location>
</feature>
<feature type="compositionally biased region" description="Basic residues" evidence="1">
    <location>
        <begin position="25"/>
        <end position="36"/>
    </location>
</feature>
<dbReference type="OrthoDB" id="2245989at2759"/>
<accession>A0A5N7AP63</accession>
<feature type="region of interest" description="Disordered" evidence="1">
    <location>
        <begin position="1"/>
        <end position="47"/>
    </location>
</feature>
<sequence>MAKGHISDLRPWQVERRRDQNSAAQRRRRQKQKELHRRQETPPSQTVAKSVLSLSNDLISVIFSCLESNTERANVAAIMAAENFSLRDVVKYGMISLGYVVDPEFYRVAEDLAFRP</sequence>
<dbReference type="GO" id="GO:0003700">
    <property type="term" value="F:DNA-binding transcription factor activity"/>
    <property type="evidence" value="ECO:0007669"/>
    <property type="project" value="InterPro"/>
</dbReference>
<keyword evidence="4" id="KW-1185">Reference proteome</keyword>
<proteinExistence type="predicted"/>
<feature type="domain" description="BZIP" evidence="2">
    <location>
        <begin position="16"/>
        <end position="31"/>
    </location>
</feature>
<protein>
    <recommendedName>
        <fullName evidence="2">BZIP domain-containing protein</fullName>
    </recommendedName>
</protein>
<gene>
    <name evidence="3" type="ORF">BDV26DRAFT_298603</name>
</gene>
<dbReference type="AlphaFoldDB" id="A0A5N7AP63"/>
<dbReference type="EMBL" id="ML736408">
    <property type="protein sequence ID" value="KAE8371642.1"/>
    <property type="molecule type" value="Genomic_DNA"/>
</dbReference>
<name>A0A5N7AP63_9EURO</name>
<dbReference type="InterPro" id="IPR004827">
    <property type="entry name" value="bZIP"/>
</dbReference>
<reference evidence="3 4" key="1">
    <citation type="submission" date="2019-04" db="EMBL/GenBank/DDBJ databases">
        <title>Friends and foes A comparative genomics studyof 23 Aspergillus species from section Flavi.</title>
        <authorList>
            <consortium name="DOE Joint Genome Institute"/>
            <person name="Kjaerbolling I."/>
            <person name="Vesth T."/>
            <person name="Frisvad J.C."/>
            <person name="Nybo J.L."/>
            <person name="Theobald S."/>
            <person name="Kildgaard S."/>
            <person name="Isbrandt T."/>
            <person name="Kuo A."/>
            <person name="Sato A."/>
            <person name="Lyhne E.K."/>
            <person name="Kogle M.E."/>
            <person name="Wiebenga A."/>
            <person name="Kun R.S."/>
            <person name="Lubbers R.J."/>
            <person name="Makela M.R."/>
            <person name="Barry K."/>
            <person name="Chovatia M."/>
            <person name="Clum A."/>
            <person name="Daum C."/>
            <person name="Haridas S."/>
            <person name="He G."/>
            <person name="LaButti K."/>
            <person name="Lipzen A."/>
            <person name="Mondo S."/>
            <person name="Riley R."/>
            <person name="Salamov A."/>
            <person name="Simmons B.A."/>
            <person name="Magnuson J.K."/>
            <person name="Henrissat B."/>
            <person name="Mortensen U.H."/>
            <person name="Larsen T.O."/>
            <person name="Devries R.P."/>
            <person name="Grigoriev I.V."/>
            <person name="Machida M."/>
            <person name="Baker S.E."/>
            <person name="Andersen M.R."/>
        </authorList>
    </citation>
    <scope>NUCLEOTIDE SEQUENCE [LARGE SCALE GENOMIC DNA]</scope>
    <source>
        <strain evidence="3 4">IBT 29228</strain>
    </source>
</reference>
<evidence type="ECO:0000313" key="3">
    <source>
        <dbReference type="EMBL" id="KAE8371642.1"/>
    </source>
</evidence>
<organism evidence="3 4">
    <name type="scientific">Aspergillus bertholletiae</name>
    <dbReference type="NCBI Taxonomy" id="1226010"/>
    <lineage>
        <taxon>Eukaryota</taxon>
        <taxon>Fungi</taxon>
        <taxon>Dikarya</taxon>
        <taxon>Ascomycota</taxon>
        <taxon>Pezizomycotina</taxon>
        <taxon>Eurotiomycetes</taxon>
        <taxon>Eurotiomycetidae</taxon>
        <taxon>Eurotiales</taxon>
        <taxon>Aspergillaceae</taxon>
        <taxon>Aspergillus</taxon>
        <taxon>Aspergillus subgen. Circumdati</taxon>
    </lineage>
</organism>
<dbReference type="PROSITE" id="PS00036">
    <property type="entry name" value="BZIP_BASIC"/>
    <property type="match status" value="1"/>
</dbReference>
<evidence type="ECO:0000259" key="2">
    <source>
        <dbReference type="PROSITE" id="PS00036"/>
    </source>
</evidence>
<evidence type="ECO:0000256" key="1">
    <source>
        <dbReference type="SAM" id="MobiDB-lite"/>
    </source>
</evidence>
<evidence type="ECO:0000313" key="4">
    <source>
        <dbReference type="Proteomes" id="UP000326198"/>
    </source>
</evidence>
<dbReference type="Proteomes" id="UP000326198">
    <property type="component" value="Unassembled WGS sequence"/>
</dbReference>